<name>A0A514DJA7_9CAUD</name>
<protein>
    <submittedName>
        <fullName evidence="1">Uncharacterized protein</fullName>
    </submittedName>
</protein>
<evidence type="ECO:0000313" key="2">
    <source>
        <dbReference type="Proteomes" id="UP000317816"/>
    </source>
</evidence>
<organism evidence="1 2">
    <name type="scientific">Mycobacterium phage LilhomieP</name>
    <dbReference type="NCBI Taxonomy" id="2591221"/>
    <lineage>
        <taxon>Viruses</taxon>
        <taxon>Duplodnaviria</taxon>
        <taxon>Heunggongvirae</taxon>
        <taxon>Uroviricota</taxon>
        <taxon>Caudoviricetes</taxon>
        <taxon>Vilmaviridae</taxon>
        <taxon>Mclasvirinae</taxon>
        <taxon>Bongovirus</taxon>
        <taxon>Bongovirus bongo</taxon>
    </lineage>
</organism>
<gene>
    <name evidence="1" type="primary">130</name>
    <name evidence="1" type="ORF">SEA_LILHOMIEP_130</name>
</gene>
<dbReference type="Proteomes" id="UP000317816">
    <property type="component" value="Segment"/>
</dbReference>
<dbReference type="EMBL" id="MK937612">
    <property type="protein sequence ID" value="QDH93686.1"/>
    <property type="molecule type" value="Genomic_DNA"/>
</dbReference>
<sequence length="33" mass="3813">MAITEAPFVGEVVVQDEMGFVHYCWPNLKMEEI</sequence>
<reference evidence="1 2" key="1">
    <citation type="submission" date="2019-05" db="EMBL/GenBank/DDBJ databases">
        <authorList>
            <person name="Arnold R.J."/>
            <person name="Bortz R.L."/>
            <person name="Bowder D.M."/>
            <person name="DeJong R."/>
            <person name="Doyle E.L."/>
            <person name="Fast K.M."/>
            <person name="Fillman C.L."/>
            <person name="Finkel J.S."/>
            <person name="Guild N.A."/>
            <person name="Koga A."/>
            <person name="Katsanos J."/>
            <person name="Panagakis A.K."/>
            <person name="Sandel M."/>
            <person name="Schrock T."/>
            <person name="Warner M.H."/>
            <person name="Monti D.L."/>
            <person name="Garlena R.A."/>
            <person name="Russell D.A."/>
            <person name="Pope W.H."/>
            <person name="Jacobs-Sera D."/>
            <person name="Hatfull G.F."/>
        </authorList>
    </citation>
    <scope>NUCLEOTIDE SEQUENCE [LARGE SCALE GENOMIC DNA]</scope>
</reference>
<evidence type="ECO:0000313" key="1">
    <source>
        <dbReference type="EMBL" id="QDH93686.1"/>
    </source>
</evidence>
<proteinExistence type="predicted"/>
<accession>A0A514DJA7</accession>